<sequence>MSRREVNFDFIVGYEPEEEESDISWIVPVCIKEIHPTENNFMFNVGDDEHSNIWIYGPKNILPSKYGVGSCMNVRVNKRILQGVFILLSVSEVLKVKQRTDDNIYIIEFIKELSSLLKDRLEDYKARVEVNWSSGYIDHERYVHDQKDTEFLTSQFELLLEELESGKLKRIEGTVDIYKNPKYLADGIVELIKIIESVTESKNSLLSYIEDNKSKINRDNKKWCKQFKAEREKTLYEVCNRPCEVGGGGFFQKESCTFKPSR</sequence>
<name>A0A481YMK7_9VIRU</name>
<protein>
    <submittedName>
        <fullName evidence="1">Uncharacterized protein</fullName>
    </submittedName>
</protein>
<organism evidence="1">
    <name type="scientific">Pithovirus LCDPAC01</name>
    <dbReference type="NCBI Taxonomy" id="2506600"/>
    <lineage>
        <taxon>Viruses</taxon>
        <taxon>Pithoviruses</taxon>
    </lineage>
</organism>
<accession>A0A481YMK7</accession>
<proteinExistence type="predicted"/>
<dbReference type="EMBL" id="MK500279">
    <property type="protein sequence ID" value="QBK84569.1"/>
    <property type="molecule type" value="Genomic_DNA"/>
</dbReference>
<gene>
    <name evidence="1" type="ORF">LCDPAC01_00500</name>
</gene>
<reference evidence="1" key="1">
    <citation type="journal article" date="2019" name="MBio">
        <title>Virus Genomes from Deep Sea Sediments Expand the Ocean Megavirome and Support Independent Origins of Viral Gigantism.</title>
        <authorList>
            <person name="Backstrom D."/>
            <person name="Yutin N."/>
            <person name="Jorgensen S.L."/>
            <person name="Dharamshi J."/>
            <person name="Homa F."/>
            <person name="Zaremba-Niedwiedzka K."/>
            <person name="Spang A."/>
            <person name="Wolf Y.I."/>
            <person name="Koonin E.V."/>
            <person name="Ettema T.J."/>
        </authorList>
    </citation>
    <scope>NUCLEOTIDE SEQUENCE</scope>
</reference>
<evidence type="ECO:0000313" key="1">
    <source>
        <dbReference type="EMBL" id="QBK84569.1"/>
    </source>
</evidence>